<evidence type="ECO:0000259" key="7">
    <source>
        <dbReference type="Pfam" id="PF00892"/>
    </source>
</evidence>
<feature type="transmembrane region" description="Helical" evidence="6">
    <location>
        <begin position="36"/>
        <end position="54"/>
    </location>
</feature>
<dbReference type="PANTHER" id="PTHR42920:SF5">
    <property type="entry name" value="EAMA DOMAIN-CONTAINING PROTEIN"/>
    <property type="match status" value="1"/>
</dbReference>
<feature type="transmembrane region" description="Helical" evidence="6">
    <location>
        <begin position="145"/>
        <end position="165"/>
    </location>
</feature>
<evidence type="ECO:0000313" key="8">
    <source>
        <dbReference type="EMBL" id="PRD16308.1"/>
    </source>
</evidence>
<comment type="subcellular location">
    <subcellularLocation>
        <location evidence="1">Cell membrane</location>
        <topology evidence="1">Multi-pass membrane protein</topology>
    </subcellularLocation>
</comment>
<keyword evidence="2" id="KW-1003">Cell membrane</keyword>
<dbReference type="OrthoDB" id="8370318at2"/>
<dbReference type="SUPFAM" id="SSF103481">
    <property type="entry name" value="Multidrug resistance efflux transporter EmrE"/>
    <property type="match status" value="2"/>
</dbReference>
<evidence type="ECO:0000256" key="2">
    <source>
        <dbReference type="ARBA" id="ARBA00022475"/>
    </source>
</evidence>
<dbReference type="GO" id="GO:0005886">
    <property type="term" value="C:plasma membrane"/>
    <property type="evidence" value="ECO:0007669"/>
    <property type="project" value="UniProtKB-SubCell"/>
</dbReference>
<accession>A0A2S9IEW0</accession>
<organism evidence="8 9">
    <name type="scientific">Pantoea coffeiphila</name>
    <dbReference type="NCBI Taxonomy" id="1465635"/>
    <lineage>
        <taxon>Bacteria</taxon>
        <taxon>Pseudomonadati</taxon>
        <taxon>Pseudomonadota</taxon>
        <taxon>Gammaproteobacteria</taxon>
        <taxon>Enterobacterales</taxon>
        <taxon>Erwiniaceae</taxon>
        <taxon>Pantoea</taxon>
    </lineage>
</organism>
<protein>
    <submittedName>
        <fullName evidence="8">EamA family transporter</fullName>
    </submittedName>
</protein>
<dbReference type="InterPro" id="IPR051258">
    <property type="entry name" value="Diverse_Substrate_Transporter"/>
</dbReference>
<dbReference type="InterPro" id="IPR037185">
    <property type="entry name" value="EmrE-like"/>
</dbReference>
<proteinExistence type="predicted"/>
<feature type="domain" description="EamA" evidence="7">
    <location>
        <begin position="9"/>
        <end position="138"/>
    </location>
</feature>
<feature type="transmembrane region" description="Helical" evidence="6">
    <location>
        <begin position="238"/>
        <end position="258"/>
    </location>
</feature>
<reference evidence="8 9" key="1">
    <citation type="submission" date="2017-10" db="EMBL/GenBank/DDBJ databases">
        <title>Draft genome of two endophytic bacteria isolated from 'guarana' Paullinia cupana (Mart.) Ducke.</title>
        <authorList>
            <person name="Siqueira K.A."/>
            <person name="Liotti R.G."/>
            <person name="Mendes T.A."/>
            <person name="Soares M.A."/>
        </authorList>
    </citation>
    <scope>NUCLEOTIDE SEQUENCE [LARGE SCALE GENOMIC DNA]</scope>
    <source>
        <strain evidence="8 9">342</strain>
    </source>
</reference>
<keyword evidence="9" id="KW-1185">Reference proteome</keyword>
<dbReference type="Pfam" id="PF00892">
    <property type="entry name" value="EamA"/>
    <property type="match status" value="2"/>
</dbReference>
<evidence type="ECO:0000256" key="1">
    <source>
        <dbReference type="ARBA" id="ARBA00004651"/>
    </source>
</evidence>
<feature type="transmembrane region" description="Helical" evidence="6">
    <location>
        <begin position="66"/>
        <end position="85"/>
    </location>
</feature>
<evidence type="ECO:0000256" key="3">
    <source>
        <dbReference type="ARBA" id="ARBA00022692"/>
    </source>
</evidence>
<dbReference type="Proteomes" id="UP000239181">
    <property type="component" value="Unassembled WGS sequence"/>
</dbReference>
<evidence type="ECO:0000256" key="4">
    <source>
        <dbReference type="ARBA" id="ARBA00022989"/>
    </source>
</evidence>
<dbReference type="PANTHER" id="PTHR42920">
    <property type="entry name" value="OS03G0707200 PROTEIN-RELATED"/>
    <property type="match status" value="1"/>
</dbReference>
<evidence type="ECO:0000313" key="9">
    <source>
        <dbReference type="Proteomes" id="UP000239181"/>
    </source>
</evidence>
<feature type="transmembrane region" description="Helical" evidence="6">
    <location>
        <begin position="264"/>
        <end position="282"/>
    </location>
</feature>
<keyword evidence="4 6" id="KW-1133">Transmembrane helix</keyword>
<evidence type="ECO:0000256" key="6">
    <source>
        <dbReference type="SAM" id="Phobius"/>
    </source>
</evidence>
<feature type="domain" description="EamA" evidence="7">
    <location>
        <begin position="150"/>
        <end position="278"/>
    </location>
</feature>
<feature type="transmembrane region" description="Helical" evidence="6">
    <location>
        <begin position="97"/>
        <end position="115"/>
    </location>
</feature>
<feature type="transmembrane region" description="Helical" evidence="6">
    <location>
        <begin position="209"/>
        <end position="226"/>
    </location>
</feature>
<evidence type="ECO:0000256" key="5">
    <source>
        <dbReference type="ARBA" id="ARBA00023136"/>
    </source>
</evidence>
<dbReference type="AlphaFoldDB" id="A0A2S9IEW0"/>
<gene>
    <name evidence="8" type="ORF">CQW29_05705</name>
</gene>
<dbReference type="EMBL" id="PDET01000003">
    <property type="protein sequence ID" value="PRD16308.1"/>
    <property type="molecule type" value="Genomic_DNA"/>
</dbReference>
<name>A0A2S9IEW0_9GAMM</name>
<dbReference type="RefSeq" id="WP_105591750.1">
    <property type="nucleotide sequence ID" value="NZ_PDET01000003.1"/>
</dbReference>
<feature type="transmembrane region" description="Helical" evidence="6">
    <location>
        <begin position="122"/>
        <end position="139"/>
    </location>
</feature>
<keyword evidence="5 6" id="KW-0472">Membrane</keyword>
<dbReference type="InterPro" id="IPR000620">
    <property type="entry name" value="EamA_dom"/>
</dbReference>
<feature type="transmembrane region" description="Helical" evidence="6">
    <location>
        <begin position="7"/>
        <end position="24"/>
    </location>
</feature>
<comment type="caution">
    <text evidence="8">The sequence shown here is derived from an EMBL/GenBank/DDBJ whole genome shotgun (WGS) entry which is preliminary data.</text>
</comment>
<keyword evidence="3 6" id="KW-0812">Transmembrane</keyword>
<feature type="transmembrane region" description="Helical" evidence="6">
    <location>
        <begin position="177"/>
        <end position="197"/>
    </location>
</feature>
<sequence>MSSRQGHADIFLVCTTMIAAFGWICSREAVSGMPTMAFLGLRFLLAGLLLLCFCKRSELRQALHHRRSVLISGLLLACCMLLWIYGVATTRSLGEGAFIMSLSMLFVPIVAWVILQARPSASFWVSLPVGMVGLGLLTLKKNIVFEPSQFFFLGSAILQAIYFCYNTKYASFVSVRPLASFQLICTGVIASVLSLLLETWPPQVALSTWGWLAASVLIATSLRFWLQLKGQSMTSAANAALIMLLEPLLTVVAAALWFTEMMSLQQMLGCALILLSLLYYRVRAGRTK</sequence>